<feature type="binding site" evidence="6">
    <location>
        <position position="352"/>
    </location>
    <ligand>
        <name>substrate</name>
    </ligand>
</feature>
<dbReference type="CDD" id="cd06828">
    <property type="entry name" value="PLPDE_III_DapDC"/>
    <property type="match status" value="1"/>
</dbReference>
<dbReference type="InterPro" id="IPR029066">
    <property type="entry name" value="PLP-binding_barrel"/>
</dbReference>
<keyword evidence="4 6" id="KW-0457">Lysine biosynthesis</keyword>
<dbReference type="PRINTS" id="PR01181">
    <property type="entry name" value="DAPDCRBXLASE"/>
</dbReference>
<dbReference type="Gene3D" id="2.40.37.10">
    <property type="entry name" value="Lyase, Ornithine Decarboxylase, Chain A, domain 1"/>
    <property type="match status" value="1"/>
</dbReference>
<name>A0ABN2LFB2_9MICO</name>
<feature type="modified residue" description="N6-(pyridoxal phosphate)lysine" evidence="6">
    <location>
        <position position="76"/>
    </location>
</feature>
<accession>A0ABN2LFB2</accession>
<dbReference type="PRINTS" id="PR01179">
    <property type="entry name" value="ODADCRBXLASE"/>
</dbReference>
<keyword evidence="3 6" id="KW-0663">Pyridoxal phosphate</keyword>
<comment type="pathway">
    <text evidence="6 8">Amino-acid biosynthesis; L-lysine biosynthesis via DAP pathway; L-lysine from DL-2,6-diaminopimelate: step 1/1.</text>
</comment>
<dbReference type="InterPro" id="IPR022644">
    <property type="entry name" value="De-COase2_N"/>
</dbReference>
<feature type="domain" description="Orn/DAP/Arg decarboxylase 2 C-terminal" evidence="9">
    <location>
        <begin position="45"/>
        <end position="378"/>
    </location>
</feature>
<evidence type="ECO:0000259" key="9">
    <source>
        <dbReference type="Pfam" id="PF00278"/>
    </source>
</evidence>
<comment type="caution">
    <text evidence="11">The sequence shown here is derived from an EMBL/GenBank/DDBJ whole genome shotgun (WGS) entry which is preliminary data.</text>
</comment>
<dbReference type="SUPFAM" id="SSF50621">
    <property type="entry name" value="Alanine racemase C-terminal domain-like"/>
    <property type="match status" value="1"/>
</dbReference>
<dbReference type="InterPro" id="IPR022643">
    <property type="entry name" value="De-COase2_C"/>
</dbReference>
<proteinExistence type="inferred from homology"/>
<evidence type="ECO:0000256" key="7">
    <source>
        <dbReference type="NCBIfam" id="TIGR01048"/>
    </source>
</evidence>
<comment type="catalytic activity">
    <reaction evidence="6 8">
        <text>meso-2,6-diaminopimelate + H(+) = L-lysine + CO2</text>
        <dbReference type="Rhea" id="RHEA:15101"/>
        <dbReference type="ChEBI" id="CHEBI:15378"/>
        <dbReference type="ChEBI" id="CHEBI:16526"/>
        <dbReference type="ChEBI" id="CHEBI:32551"/>
        <dbReference type="ChEBI" id="CHEBI:57791"/>
        <dbReference type="EC" id="4.1.1.20"/>
    </reaction>
</comment>
<keyword evidence="5 6" id="KW-0456">Lyase</keyword>
<comment type="cofactor">
    <cofactor evidence="1 6 8">
        <name>pyridoxal 5'-phosphate</name>
        <dbReference type="ChEBI" id="CHEBI:597326"/>
    </cofactor>
</comment>
<dbReference type="HAMAP" id="MF_02120">
    <property type="entry name" value="LysA"/>
    <property type="match status" value="1"/>
</dbReference>
<evidence type="ECO:0000313" key="11">
    <source>
        <dbReference type="EMBL" id="GAA1786736.1"/>
    </source>
</evidence>
<dbReference type="PANTHER" id="PTHR43727">
    <property type="entry name" value="DIAMINOPIMELATE DECARBOXYLASE"/>
    <property type="match status" value="1"/>
</dbReference>
<dbReference type="NCBIfam" id="TIGR01048">
    <property type="entry name" value="lysA"/>
    <property type="match status" value="1"/>
</dbReference>
<feature type="domain" description="Orn/DAP/Arg decarboxylase 2 N-terminal" evidence="10">
    <location>
        <begin position="51"/>
        <end position="289"/>
    </location>
</feature>
<comment type="caution">
    <text evidence="6">Lacks conserved residue(s) required for the propagation of feature annotation.</text>
</comment>
<dbReference type="Proteomes" id="UP001500851">
    <property type="component" value="Unassembled WGS sequence"/>
</dbReference>
<feature type="binding site" evidence="6">
    <location>
        <position position="380"/>
    </location>
    <ligand>
        <name>substrate</name>
    </ligand>
</feature>
<gene>
    <name evidence="11" type="primary">lysA_1</name>
    <name evidence="6" type="synonym">lysA</name>
    <name evidence="11" type="ORF">GCM10009768_14620</name>
</gene>
<dbReference type="SUPFAM" id="SSF51419">
    <property type="entry name" value="PLP-binding barrel"/>
    <property type="match status" value="1"/>
</dbReference>
<dbReference type="EC" id="4.1.1.20" evidence="6 7"/>
<comment type="similarity">
    <text evidence="6">Belongs to the Orn/Lys/Arg decarboxylase class-II family. LysA subfamily.</text>
</comment>
<comment type="function">
    <text evidence="6">Specifically catalyzes the decarboxylation of meso-diaminopimelate (meso-DAP) to L-lysine.</text>
</comment>
<sequence>MSGFYDRRMVRIFPKFSEVRVDGTLEIGGCSVPELADEYGTPLYVIDEQGLRERMREYRDGLAARWPNSQVTFASKSLPVLAAYGIAEAEGLGIDVAGAGELLLALEAGVDPKLIHLHGNAKSDEELRLAIEAGIGLIVVDGEADIERLDALLDRPQDVLVRVIPGVDPRTHRSVSTGGTKSKFGLPIPQAQALIERLRDHPTIRVRGVHMHIGSQILDLEPFARAVEAIAGIGEFEIYNLGGGLGAEYHDGQEAPSIDAYLDTLTEVARRLLPAESRILIEPGRSLVARAGVTVYRVNNVKRTAATFVAVDGGLADQMNAALTATKFTPVIAERADREPDTTAQLVGRQCESGDLLVDGARLASPETGDTVVLAATGAYGYTLSNNYNGALKPAVVLCRDGDARVAVRRQSYAEFLAPHLSGGPGAWA</sequence>
<evidence type="ECO:0000256" key="1">
    <source>
        <dbReference type="ARBA" id="ARBA00001933"/>
    </source>
</evidence>
<feature type="binding site" evidence="6">
    <location>
        <begin position="282"/>
        <end position="285"/>
    </location>
    <ligand>
        <name>pyridoxal 5'-phosphate</name>
        <dbReference type="ChEBI" id="CHEBI:597326"/>
    </ligand>
</feature>
<dbReference type="Pfam" id="PF02784">
    <property type="entry name" value="Orn_Arg_deC_N"/>
    <property type="match status" value="1"/>
</dbReference>
<keyword evidence="2 6" id="KW-0210">Decarboxylase</keyword>
<evidence type="ECO:0000256" key="2">
    <source>
        <dbReference type="ARBA" id="ARBA00022793"/>
    </source>
</evidence>
<feature type="binding site" evidence="6">
    <location>
        <position position="380"/>
    </location>
    <ligand>
        <name>pyridoxal 5'-phosphate</name>
        <dbReference type="ChEBI" id="CHEBI:597326"/>
    </ligand>
</feature>
<feature type="binding site" evidence="6">
    <location>
        <position position="285"/>
    </location>
    <ligand>
        <name>substrate</name>
    </ligand>
</feature>
<dbReference type="InterPro" id="IPR002986">
    <property type="entry name" value="DAP_deCOOHase_LysA"/>
</dbReference>
<evidence type="ECO:0000256" key="3">
    <source>
        <dbReference type="ARBA" id="ARBA00022898"/>
    </source>
</evidence>
<evidence type="ECO:0000256" key="5">
    <source>
        <dbReference type="ARBA" id="ARBA00023239"/>
    </source>
</evidence>
<evidence type="ECO:0000313" key="12">
    <source>
        <dbReference type="Proteomes" id="UP001500851"/>
    </source>
</evidence>
<dbReference type="EMBL" id="BAAAOB010000001">
    <property type="protein sequence ID" value="GAA1786736.1"/>
    <property type="molecule type" value="Genomic_DNA"/>
</dbReference>
<dbReference type="Gene3D" id="3.20.20.10">
    <property type="entry name" value="Alanine racemase"/>
    <property type="match status" value="1"/>
</dbReference>
<comment type="subunit">
    <text evidence="6">Homodimer.</text>
</comment>
<reference evidence="11 12" key="1">
    <citation type="journal article" date="2019" name="Int. J. Syst. Evol. Microbiol.">
        <title>The Global Catalogue of Microorganisms (GCM) 10K type strain sequencing project: providing services to taxonomists for standard genome sequencing and annotation.</title>
        <authorList>
            <consortium name="The Broad Institute Genomics Platform"/>
            <consortium name="The Broad Institute Genome Sequencing Center for Infectious Disease"/>
            <person name="Wu L."/>
            <person name="Ma J."/>
        </authorList>
    </citation>
    <scope>NUCLEOTIDE SEQUENCE [LARGE SCALE GENOMIC DNA]</scope>
    <source>
        <strain evidence="11 12">JCM 14736</strain>
    </source>
</reference>
<feature type="binding site" evidence="6">
    <location>
        <position position="244"/>
    </location>
    <ligand>
        <name>pyridoxal 5'-phosphate</name>
        <dbReference type="ChEBI" id="CHEBI:597326"/>
    </ligand>
</feature>
<keyword evidence="6" id="KW-0028">Amino-acid biosynthesis</keyword>
<protein>
    <recommendedName>
        <fullName evidence="6 7">Diaminopimelate decarboxylase</fullName>
        <shortName evidence="6">DAP decarboxylase</shortName>
        <shortName evidence="6">DAPDC</shortName>
        <ecNumber evidence="6 7">4.1.1.20</ecNumber>
    </recommendedName>
</protein>
<organism evidence="11 12">
    <name type="scientific">Leucobacter iarius</name>
    <dbReference type="NCBI Taxonomy" id="333963"/>
    <lineage>
        <taxon>Bacteria</taxon>
        <taxon>Bacillati</taxon>
        <taxon>Actinomycetota</taxon>
        <taxon>Actinomycetes</taxon>
        <taxon>Micrococcales</taxon>
        <taxon>Microbacteriaceae</taxon>
        <taxon>Leucobacter</taxon>
    </lineage>
</organism>
<dbReference type="PANTHER" id="PTHR43727:SF2">
    <property type="entry name" value="GROUP IV DECARBOXYLASE"/>
    <property type="match status" value="1"/>
</dbReference>
<evidence type="ECO:0000256" key="4">
    <source>
        <dbReference type="ARBA" id="ARBA00023154"/>
    </source>
</evidence>
<dbReference type="InterPro" id="IPR009006">
    <property type="entry name" value="Ala_racemase/Decarboxylase_C"/>
</dbReference>
<evidence type="ECO:0000259" key="10">
    <source>
        <dbReference type="Pfam" id="PF02784"/>
    </source>
</evidence>
<keyword evidence="12" id="KW-1185">Reference proteome</keyword>
<dbReference type="InterPro" id="IPR000183">
    <property type="entry name" value="Orn/DAP/Arg_de-COase"/>
</dbReference>
<evidence type="ECO:0000256" key="6">
    <source>
        <dbReference type="HAMAP-Rule" id="MF_02120"/>
    </source>
</evidence>
<dbReference type="RefSeq" id="WP_344031026.1">
    <property type="nucleotide sequence ID" value="NZ_BAAAOB010000001.1"/>
</dbReference>
<evidence type="ECO:0000256" key="8">
    <source>
        <dbReference type="RuleBase" id="RU003738"/>
    </source>
</evidence>
<dbReference type="Pfam" id="PF00278">
    <property type="entry name" value="Orn_DAP_Arg_deC"/>
    <property type="match status" value="1"/>
</dbReference>